<protein>
    <recommendedName>
        <fullName evidence="1">DUF1990 domain-containing protein</fullName>
    </recommendedName>
</protein>
<proteinExistence type="predicted"/>
<evidence type="ECO:0000313" key="2">
    <source>
        <dbReference type="EMBL" id="AEE50622.1"/>
    </source>
</evidence>
<dbReference type="PANTHER" id="PTHR34202">
    <property type="entry name" value="UPF0548 PROTEIN"/>
    <property type="match status" value="1"/>
</dbReference>
<dbReference type="AlphaFoldDB" id="F4L1Y9"/>
<evidence type="ECO:0000313" key="3">
    <source>
        <dbReference type="Proteomes" id="UP000008461"/>
    </source>
</evidence>
<dbReference type="KEGG" id="hhy:Halhy_2754"/>
<dbReference type="OrthoDB" id="120660at2"/>
<dbReference type="PIRSF" id="PIRSF010260">
    <property type="entry name" value="UCP010260"/>
    <property type="match status" value="1"/>
</dbReference>
<evidence type="ECO:0000259" key="1">
    <source>
        <dbReference type="Pfam" id="PF09348"/>
    </source>
</evidence>
<name>F4L1Y9_HALH1</name>
<dbReference type="PANTHER" id="PTHR34202:SF1">
    <property type="entry name" value="UPF0548 PROTEIN"/>
    <property type="match status" value="1"/>
</dbReference>
<organism evidence="2 3">
    <name type="scientific">Haliscomenobacter hydrossis (strain ATCC 27775 / DSM 1100 / LMG 10767 / O)</name>
    <dbReference type="NCBI Taxonomy" id="760192"/>
    <lineage>
        <taxon>Bacteria</taxon>
        <taxon>Pseudomonadati</taxon>
        <taxon>Bacteroidota</taxon>
        <taxon>Saprospiria</taxon>
        <taxon>Saprospirales</taxon>
        <taxon>Haliscomenobacteraceae</taxon>
        <taxon>Haliscomenobacter</taxon>
    </lineage>
</organism>
<dbReference type="HOGENOM" id="CLU_080841_0_1_10"/>
<dbReference type="RefSeq" id="WP_013765170.1">
    <property type="nucleotide sequence ID" value="NC_015510.1"/>
</dbReference>
<dbReference type="Pfam" id="PF09348">
    <property type="entry name" value="DUF1990"/>
    <property type="match status" value="1"/>
</dbReference>
<reference key="2">
    <citation type="submission" date="2011-04" db="EMBL/GenBank/DDBJ databases">
        <title>Complete sequence of chromosome of Haliscomenobacter hydrossis DSM 1100.</title>
        <authorList>
            <consortium name="US DOE Joint Genome Institute (JGI-PGF)"/>
            <person name="Lucas S."/>
            <person name="Han J."/>
            <person name="Lapidus A."/>
            <person name="Bruce D."/>
            <person name="Goodwin L."/>
            <person name="Pitluck S."/>
            <person name="Peters L."/>
            <person name="Kyrpides N."/>
            <person name="Mavromatis K."/>
            <person name="Ivanova N."/>
            <person name="Ovchinnikova G."/>
            <person name="Pagani I."/>
            <person name="Daligault H."/>
            <person name="Detter J.C."/>
            <person name="Han C."/>
            <person name="Land M."/>
            <person name="Hauser L."/>
            <person name="Markowitz V."/>
            <person name="Cheng J.-F."/>
            <person name="Hugenholtz P."/>
            <person name="Woyke T."/>
            <person name="Wu D."/>
            <person name="Verbarg S."/>
            <person name="Frueling A."/>
            <person name="Brambilla E."/>
            <person name="Klenk H.-P."/>
            <person name="Eisen J.A."/>
        </authorList>
    </citation>
    <scope>NUCLEOTIDE SEQUENCE</scope>
    <source>
        <strain>DSM 1100</strain>
    </source>
</reference>
<sequence>MNPSFTLPTESALNNHWKTQESSPFAYPEVGASAQEFPHGYDHDRASTLLGFGDPVFEAAARALRQWAMFPPDWTQIYPHDAPIAAGKEVLVLFRLFGLWWWRNSSRIVYLIDEPARFGFAYGTLPAHIEKGEEIFMVELRDDGSVWYSIQAFSRPNRWYVWLGYPFARAFQRKFRRDSLAAMEGKVKSETLKVKDHSSFVIRPY</sequence>
<dbReference type="InterPro" id="IPR014457">
    <property type="entry name" value="UCP010260"/>
</dbReference>
<dbReference type="EMBL" id="CP002691">
    <property type="protein sequence ID" value="AEE50622.1"/>
    <property type="molecule type" value="Genomic_DNA"/>
</dbReference>
<accession>F4L1Y9</accession>
<reference evidence="2 3" key="1">
    <citation type="journal article" date="2011" name="Stand. Genomic Sci.">
        <title>Complete genome sequence of Haliscomenobacter hydrossis type strain (O).</title>
        <authorList>
            <consortium name="US DOE Joint Genome Institute (JGI-PGF)"/>
            <person name="Daligault H."/>
            <person name="Lapidus A."/>
            <person name="Zeytun A."/>
            <person name="Nolan M."/>
            <person name="Lucas S."/>
            <person name="Del Rio T.G."/>
            <person name="Tice H."/>
            <person name="Cheng J.F."/>
            <person name="Tapia R."/>
            <person name="Han C."/>
            <person name="Goodwin L."/>
            <person name="Pitluck S."/>
            <person name="Liolios K."/>
            <person name="Pagani I."/>
            <person name="Ivanova N."/>
            <person name="Huntemann M."/>
            <person name="Mavromatis K."/>
            <person name="Mikhailova N."/>
            <person name="Pati A."/>
            <person name="Chen A."/>
            <person name="Palaniappan K."/>
            <person name="Land M."/>
            <person name="Hauser L."/>
            <person name="Brambilla E.M."/>
            <person name="Rohde M."/>
            <person name="Verbarg S."/>
            <person name="Goker M."/>
            <person name="Bristow J."/>
            <person name="Eisen J.A."/>
            <person name="Markowitz V."/>
            <person name="Hugenholtz P."/>
            <person name="Kyrpides N.C."/>
            <person name="Klenk H.P."/>
            <person name="Woyke T."/>
        </authorList>
    </citation>
    <scope>NUCLEOTIDE SEQUENCE [LARGE SCALE GENOMIC DNA]</scope>
    <source>
        <strain evidence="3">ATCC 27775 / DSM 1100 / LMG 10767 / O</strain>
    </source>
</reference>
<dbReference type="Proteomes" id="UP000008461">
    <property type="component" value="Chromosome"/>
</dbReference>
<feature type="domain" description="DUF1990" evidence="1">
    <location>
        <begin position="27"/>
        <end position="181"/>
    </location>
</feature>
<dbReference type="STRING" id="760192.Halhy_2754"/>
<gene>
    <name evidence="2" type="ordered locus">Halhy_2754</name>
</gene>
<keyword evidence="3" id="KW-1185">Reference proteome</keyword>
<dbReference type="eggNOG" id="COG4762">
    <property type="taxonomic scope" value="Bacteria"/>
</dbReference>
<dbReference type="InterPro" id="IPR018960">
    <property type="entry name" value="DUF1990"/>
</dbReference>